<proteinExistence type="predicted"/>
<dbReference type="Proteomes" id="UP000065822">
    <property type="component" value="Chromosome"/>
</dbReference>
<gene>
    <name evidence="1" type="ORF">AXF12_10800</name>
</gene>
<reference evidence="1 2" key="1">
    <citation type="submission" date="2016-02" db="EMBL/GenBank/DDBJ databases">
        <authorList>
            <person name="Holder M.E."/>
            <person name="Ajami N.J."/>
            <person name="Petrosino J.F."/>
        </authorList>
    </citation>
    <scope>NUCLEOTIDE SEQUENCE [LARGE SCALE GENOMIC DNA]</scope>
    <source>
        <strain evidence="1 2">CCUG 32990</strain>
    </source>
</reference>
<evidence type="ECO:0000313" key="2">
    <source>
        <dbReference type="Proteomes" id="UP000065822"/>
    </source>
</evidence>
<dbReference type="EMBL" id="CP014227">
    <property type="protein sequence ID" value="AMD85959.1"/>
    <property type="molecule type" value="Genomic_DNA"/>
</dbReference>
<evidence type="ECO:0000313" key="1">
    <source>
        <dbReference type="EMBL" id="AMD85959.1"/>
    </source>
</evidence>
<name>A0ABN4KGC8_9FLAO</name>
<sequence>MLFTTCVQEVGKTYVYDMMLHIKGKAWGWIETYISQYEPVKGQDFKDNQVYAINKDYSPETKGLMSALSTVTDKKEFTATKTGTIYFVIKLGSWQNNLEDATISDLYFREKK</sequence>
<protein>
    <submittedName>
        <fullName evidence="1">Uncharacterized protein</fullName>
    </submittedName>
</protein>
<keyword evidence="2" id="KW-1185">Reference proteome</keyword>
<accession>A0ABN4KGC8</accession>
<organism evidence="1 2">
    <name type="scientific">Capnocytophaga haemolytica</name>
    <dbReference type="NCBI Taxonomy" id="45243"/>
    <lineage>
        <taxon>Bacteria</taxon>
        <taxon>Pseudomonadati</taxon>
        <taxon>Bacteroidota</taxon>
        <taxon>Flavobacteriia</taxon>
        <taxon>Flavobacteriales</taxon>
        <taxon>Flavobacteriaceae</taxon>
        <taxon>Capnocytophaga</taxon>
    </lineage>
</organism>